<comment type="caution">
    <text evidence="1">The sequence shown here is derived from an EMBL/GenBank/DDBJ whole genome shotgun (WGS) entry which is preliminary data.</text>
</comment>
<protein>
    <recommendedName>
        <fullName evidence="3">DUF4440 domain-containing protein</fullName>
    </recommendedName>
</protein>
<keyword evidence="2" id="KW-1185">Reference proteome</keyword>
<name>A0ABS7IVZ2_9SPHN</name>
<dbReference type="EMBL" id="JAIGNK010000001">
    <property type="protein sequence ID" value="MBX7457453.1"/>
    <property type="molecule type" value="Genomic_DNA"/>
</dbReference>
<evidence type="ECO:0000313" key="2">
    <source>
        <dbReference type="Proteomes" id="UP000783253"/>
    </source>
</evidence>
<proteinExistence type="predicted"/>
<evidence type="ECO:0000313" key="1">
    <source>
        <dbReference type="EMBL" id="MBX7457453.1"/>
    </source>
</evidence>
<reference evidence="1 2" key="1">
    <citation type="submission" date="2021-08" db="EMBL/GenBank/DDBJ databases">
        <title>Comparative Genomics Analysis of the Genus Qipengyuania Reveals Extensive Genetic Diversity and Metabolic Versatility, Including the Description of Fifteen Novel Species.</title>
        <authorList>
            <person name="Liu Y."/>
        </authorList>
    </citation>
    <scope>NUCLEOTIDE SEQUENCE [LARGE SCALE GENOMIC DNA]</scope>
    <source>
        <strain evidence="1 2">1NDH17</strain>
    </source>
</reference>
<organism evidence="1 2">
    <name type="scientific">Qipengyuania polymorpha</name>
    <dbReference type="NCBI Taxonomy" id="2867234"/>
    <lineage>
        <taxon>Bacteria</taxon>
        <taxon>Pseudomonadati</taxon>
        <taxon>Pseudomonadota</taxon>
        <taxon>Alphaproteobacteria</taxon>
        <taxon>Sphingomonadales</taxon>
        <taxon>Erythrobacteraceae</taxon>
        <taxon>Qipengyuania</taxon>
    </lineage>
</organism>
<dbReference type="RefSeq" id="WP_221572758.1">
    <property type="nucleotide sequence ID" value="NZ_JAIGNK010000001.1"/>
</dbReference>
<evidence type="ECO:0008006" key="3">
    <source>
        <dbReference type="Google" id="ProtNLM"/>
    </source>
</evidence>
<dbReference type="Proteomes" id="UP000783253">
    <property type="component" value="Unassembled WGS sequence"/>
</dbReference>
<sequence>MIAVFLLTAISNPCVIGAEGHVQNEQVQAYFANQSVSIIKAAKAEDIEFLKSAVAPDAKLVRQAHIYSTHAGPEGAIEFASWFEAETYGWRYNPYRITVPASAYCLSQNVEIEFLSADRRYGTVIAFKYENGMLVEATSAGHHVEEGTMNGGSKNG</sequence>
<accession>A0ABS7IVZ2</accession>
<gene>
    <name evidence="1" type="ORF">K3152_04265</name>
</gene>